<sequence length="211" mass="23811">MSKYEAEFLAQKDDLMDLLAVTTNPLHRKILKNYRRHSLLEISGRSDDILSPEMTVEHPVYKIFEGGKAMVFDGMEEVRGFYDALASTDSLVMWTSNAKLAVADWGFAGEVQFNQFVKGSVLREGVFAGIADAASTDGAERSAEEYDADAIYLVRRPIAYVWPYAPDGRLQGEQVYEDSSWRSVEKVDPEDVITPERARELLAPQLETHWP</sequence>
<accession>A0A9W6L996</accession>
<evidence type="ECO:0000313" key="2">
    <source>
        <dbReference type="Proteomes" id="UP001143463"/>
    </source>
</evidence>
<name>A0A9W6L996_9PSEU</name>
<dbReference type="AlphaFoldDB" id="A0A9W6L996"/>
<organism evidence="1 2">
    <name type="scientific">Pseudonocardia halophobica</name>
    <dbReference type="NCBI Taxonomy" id="29401"/>
    <lineage>
        <taxon>Bacteria</taxon>
        <taxon>Bacillati</taxon>
        <taxon>Actinomycetota</taxon>
        <taxon>Actinomycetes</taxon>
        <taxon>Pseudonocardiales</taxon>
        <taxon>Pseudonocardiaceae</taxon>
        <taxon>Pseudonocardia</taxon>
    </lineage>
</organism>
<gene>
    <name evidence="1" type="ORF">GCM10017577_51760</name>
</gene>
<protein>
    <submittedName>
        <fullName evidence="1">Uncharacterized protein</fullName>
    </submittedName>
</protein>
<comment type="caution">
    <text evidence="1">The sequence shown here is derived from an EMBL/GenBank/DDBJ whole genome shotgun (WGS) entry which is preliminary data.</text>
</comment>
<proteinExistence type="predicted"/>
<evidence type="ECO:0000313" key="1">
    <source>
        <dbReference type="EMBL" id="GLL14031.1"/>
    </source>
</evidence>
<reference evidence="1" key="1">
    <citation type="journal article" date="2014" name="Int. J. Syst. Evol. Microbiol.">
        <title>Complete genome sequence of Corynebacterium casei LMG S-19264T (=DSM 44701T), isolated from a smear-ripened cheese.</title>
        <authorList>
            <consortium name="US DOE Joint Genome Institute (JGI-PGF)"/>
            <person name="Walter F."/>
            <person name="Albersmeier A."/>
            <person name="Kalinowski J."/>
            <person name="Ruckert C."/>
        </authorList>
    </citation>
    <scope>NUCLEOTIDE SEQUENCE</scope>
    <source>
        <strain evidence="1">VKM Ac-1069</strain>
    </source>
</reference>
<reference evidence="1" key="2">
    <citation type="submission" date="2023-01" db="EMBL/GenBank/DDBJ databases">
        <authorList>
            <person name="Sun Q."/>
            <person name="Evtushenko L."/>
        </authorList>
    </citation>
    <scope>NUCLEOTIDE SEQUENCE</scope>
    <source>
        <strain evidence="1">VKM Ac-1069</strain>
    </source>
</reference>
<dbReference type="Proteomes" id="UP001143463">
    <property type="component" value="Unassembled WGS sequence"/>
</dbReference>
<dbReference type="EMBL" id="BSFQ01000027">
    <property type="protein sequence ID" value="GLL14031.1"/>
    <property type="molecule type" value="Genomic_DNA"/>
</dbReference>
<dbReference type="RefSeq" id="WP_051738057.1">
    <property type="nucleotide sequence ID" value="NZ_BAAAUZ010000064.1"/>
</dbReference>
<keyword evidence="2" id="KW-1185">Reference proteome</keyword>